<evidence type="ECO:0000313" key="17">
    <source>
        <dbReference type="Proteomes" id="UP001234178"/>
    </source>
</evidence>
<keyword evidence="10" id="KW-0012">Acyltransferase</keyword>
<dbReference type="InterPro" id="IPR015422">
    <property type="entry name" value="PyrdxlP-dep_Trfase_small"/>
</dbReference>
<dbReference type="EMBL" id="JAOYFB010000037">
    <property type="protein sequence ID" value="KAK4023915.1"/>
    <property type="molecule type" value="Genomic_DNA"/>
</dbReference>
<evidence type="ECO:0000256" key="11">
    <source>
        <dbReference type="ARBA" id="ARBA00041066"/>
    </source>
</evidence>
<dbReference type="Proteomes" id="UP001234178">
    <property type="component" value="Unassembled WGS sequence"/>
</dbReference>
<comment type="pathway">
    <text evidence="3">Sphingolipid metabolism.</text>
</comment>
<comment type="pathway">
    <text evidence="2">Lipid metabolism; sphingolipid metabolism.</text>
</comment>
<protein>
    <recommendedName>
        <fullName evidence="11">Serine palmitoyltransferase 1</fullName>
        <ecNumber evidence="5">2.3.1.50</ecNumber>
    </recommendedName>
    <alternativeName>
        <fullName evidence="12">Long chain base biosynthesis protein 1</fullName>
    </alternativeName>
    <alternativeName>
        <fullName evidence="13">Serine-palmitoyl-CoA transferase 1</fullName>
    </alternativeName>
</protein>
<dbReference type="PANTHER" id="PTHR13693:SF2">
    <property type="entry name" value="SERINE PALMITOYLTRANSFERASE 1"/>
    <property type="match status" value="1"/>
</dbReference>
<gene>
    <name evidence="16" type="ORF">OUZ56_009307</name>
</gene>
<evidence type="ECO:0000256" key="9">
    <source>
        <dbReference type="ARBA" id="ARBA00023098"/>
    </source>
</evidence>
<organism evidence="16 17">
    <name type="scientific">Daphnia magna</name>
    <dbReference type="NCBI Taxonomy" id="35525"/>
    <lineage>
        <taxon>Eukaryota</taxon>
        <taxon>Metazoa</taxon>
        <taxon>Ecdysozoa</taxon>
        <taxon>Arthropoda</taxon>
        <taxon>Crustacea</taxon>
        <taxon>Branchiopoda</taxon>
        <taxon>Diplostraca</taxon>
        <taxon>Cladocera</taxon>
        <taxon>Anomopoda</taxon>
        <taxon>Daphniidae</taxon>
        <taxon>Daphnia</taxon>
    </lineage>
</organism>
<evidence type="ECO:0000256" key="10">
    <source>
        <dbReference type="ARBA" id="ARBA00023315"/>
    </source>
</evidence>
<dbReference type="EC" id="2.3.1.50" evidence="5"/>
<comment type="caution">
    <text evidence="16">The sequence shown here is derived from an EMBL/GenBank/DDBJ whole genome shotgun (WGS) entry which is preliminary data.</text>
</comment>
<dbReference type="InterPro" id="IPR015421">
    <property type="entry name" value="PyrdxlP-dep_Trfase_major"/>
</dbReference>
<comment type="cofactor">
    <cofactor evidence="1">
        <name>pyridoxal 5'-phosphate</name>
        <dbReference type="ChEBI" id="CHEBI:597326"/>
    </cofactor>
</comment>
<comment type="similarity">
    <text evidence="4">Belongs to the class-II pyridoxal-phosphate-dependent aminotransferase family.</text>
</comment>
<sequence length="785" mass="86851">MGNCVPSSFCNAYGGRSGGSCGSLAVCCIYTIVKCGEKTTLNNTYWRNPPSVSSDTSCSLTFTLDNSLIEQRKPICQVRLDFKSFTVAQPNPATSHCDSDYLQVVGAVNKVPIICGDNDDQHMYLEAPSPTTEFLFLMKFGVSSVTRTWNIGISLIPCGADFLAKHQRSATPRDCLQYFTRHMGTGSVKSFNWRDASGMRQLADMDYKICFRNEIITNKQKATRICYTQCITRGDGQSFRLGRFPSSTSRNGAVNCPDDFVLIPNGFNPLIPTDVSDRYCGGALNPAATDGPSATVCFLWDPCSSDCQEPAFLDVSSMAVQWDLYEMYLALLQAPLYHLIIEGLLMVWVAWLLLRKPKIRKPILTEKEQEELITDWQPEPLVPDTNEDHPALDPFVVEGKVGKYVCVNGRDCLNLATHNYLGLVEDKNMEDSAVECIKKYGVGSCGPRGFYGTVDVHLNLETRLAEFMELEEALIYSYGFSTIASAIPAYAKRGDVIFADEGSNFAVQKGLEASRSDVRFFKHNDMKDLERLLEAQSAKELKNGKNGKPVRKFLVVEGVYMNSGDICPLPEIVELKSKYKVRLFVDESISFGTLGRHGKGITEYYGIPADHIDLIMGSLEYAIPSVGGFCVGTSYVVDHQRLSGLGYCFSASLPPMLAAAAISAIDTMEHDPDMFLDLNNVCRKLHSALSTLHQLRLGGHRDAPVKHLRLAKSTGCHNHDGQLLRQIANESMKRGLAVIVASYLDQSERFLPQPSLRLVANRLLTENDLDKAIKILEDSCTAVLS</sequence>
<evidence type="ECO:0000256" key="13">
    <source>
        <dbReference type="ARBA" id="ARBA00042649"/>
    </source>
</evidence>
<dbReference type="InterPro" id="IPR050087">
    <property type="entry name" value="AON_synthase_class-II"/>
</dbReference>
<proteinExistence type="inferred from homology"/>
<evidence type="ECO:0000259" key="14">
    <source>
        <dbReference type="Pfam" id="PF00155"/>
    </source>
</evidence>
<dbReference type="Pfam" id="PF26080">
    <property type="entry name" value="CUB_animal"/>
    <property type="match status" value="1"/>
</dbReference>
<evidence type="ECO:0000256" key="5">
    <source>
        <dbReference type="ARBA" id="ARBA00013220"/>
    </source>
</evidence>
<keyword evidence="6" id="KW-0808">Transferase</keyword>
<accession>A0ABR0AFL6</accession>
<evidence type="ECO:0000256" key="3">
    <source>
        <dbReference type="ARBA" id="ARBA00004991"/>
    </source>
</evidence>
<evidence type="ECO:0000256" key="4">
    <source>
        <dbReference type="ARBA" id="ARBA00008392"/>
    </source>
</evidence>
<feature type="domain" description="CUB" evidence="15">
    <location>
        <begin position="172"/>
        <end position="297"/>
    </location>
</feature>
<dbReference type="PANTHER" id="PTHR13693">
    <property type="entry name" value="CLASS II AMINOTRANSFERASE/8-AMINO-7-OXONONANOATE SYNTHASE"/>
    <property type="match status" value="1"/>
</dbReference>
<evidence type="ECO:0000313" key="16">
    <source>
        <dbReference type="EMBL" id="KAK4023915.1"/>
    </source>
</evidence>
<keyword evidence="9" id="KW-0443">Lipid metabolism</keyword>
<dbReference type="Gene3D" id="3.90.1150.10">
    <property type="entry name" value="Aspartate Aminotransferase, domain 1"/>
    <property type="match status" value="1"/>
</dbReference>
<evidence type="ECO:0000256" key="12">
    <source>
        <dbReference type="ARBA" id="ARBA00041765"/>
    </source>
</evidence>
<dbReference type="InterPro" id="IPR004839">
    <property type="entry name" value="Aminotransferase_I/II_large"/>
</dbReference>
<dbReference type="InterPro" id="IPR058698">
    <property type="entry name" value="CUB_metazoa"/>
</dbReference>
<evidence type="ECO:0000256" key="6">
    <source>
        <dbReference type="ARBA" id="ARBA00022679"/>
    </source>
</evidence>
<feature type="domain" description="Aminotransferase class I/classII large" evidence="14">
    <location>
        <begin position="411"/>
        <end position="694"/>
    </location>
</feature>
<dbReference type="Gene3D" id="3.40.640.10">
    <property type="entry name" value="Type I PLP-dependent aspartate aminotransferase-like (Major domain)"/>
    <property type="match status" value="1"/>
</dbReference>
<evidence type="ECO:0000256" key="8">
    <source>
        <dbReference type="ARBA" id="ARBA00022919"/>
    </source>
</evidence>
<dbReference type="InterPro" id="IPR015424">
    <property type="entry name" value="PyrdxlP-dep_Trfase"/>
</dbReference>
<evidence type="ECO:0000256" key="2">
    <source>
        <dbReference type="ARBA" id="ARBA00004760"/>
    </source>
</evidence>
<dbReference type="SUPFAM" id="SSF53383">
    <property type="entry name" value="PLP-dependent transferases"/>
    <property type="match status" value="1"/>
</dbReference>
<keyword evidence="7" id="KW-0663">Pyridoxal phosphate</keyword>
<keyword evidence="8" id="KW-0746">Sphingolipid metabolism</keyword>
<evidence type="ECO:0000259" key="15">
    <source>
        <dbReference type="Pfam" id="PF26080"/>
    </source>
</evidence>
<evidence type="ECO:0000256" key="1">
    <source>
        <dbReference type="ARBA" id="ARBA00001933"/>
    </source>
</evidence>
<evidence type="ECO:0000256" key="7">
    <source>
        <dbReference type="ARBA" id="ARBA00022898"/>
    </source>
</evidence>
<name>A0ABR0AFL6_9CRUS</name>
<keyword evidence="17" id="KW-1185">Reference proteome</keyword>
<reference evidence="16 17" key="1">
    <citation type="journal article" date="2023" name="Nucleic Acids Res.">
        <title>The hologenome of Daphnia magna reveals possible DNA methylation and microbiome-mediated evolution of the host genome.</title>
        <authorList>
            <person name="Chaturvedi A."/>
            <person name="Li X."/>
            <person name="Dhandapani V."/>
            <person name="Marshall H."/>
            <person name="Kissane S."/>
            <person name="Cuenca-Cambronero M."/>
            <person name="Asole G."/>
            <person name="Calvet F."/>
            <person name="Ruiz-Romero M."/>
            <person name="Marangio P."/>
            <person name="Guigo R."/>
            <person name="Rago D."/>
            <person name="Mirbahai L."/>
            <person name="Eastwood N."/>
            <person name="Colbourne J.K."/>
            <person name="Zhou J."/>
            <person name="Mallon E."/>
            <person name="Orsini L."/>
        </authorList>
    </citation>
    <scope>NUCLEOTIDE SEQUENCE [LARGE SCALE GENOMIC DNA]</scope>
    <source>
        <strain evidence="16">LRV0_1</strain>
    </source>
</reference>
<dbReference type="Pfam" id="PF00155">
    <property type="entry name" value="Aminotran_1_2"/>
    <property type="match status" value="1"/>
</dbReference>